<comment type="caution">
    <text evidence="2">The sequence shown here is derived from an EMBL/GenBank/DDBJ whole genome shotgun (WGS) entry which is preliminary data.</text>
</comment>
<keyword evidence="1" id="KW-1133">Transmembrane helix</keyword>
<name>X1B423_9ZZZZ</name>
<dbReference type="EMBL" id="BART01012003">
    <property type="protein sequence ID" value="GAG89820.1"/>
    <property type="molecule type" value="Genomic_DNA"/>
</dbReference>
<keyword evidence="1" id="KW-0472">Membrane</keyword>
<proteinExistence type="predicted"/>
<evidence type="ECO:0000313" key="2">
    <source>
        <dbReference type="EMBL" id="GAG89820.1"/>
    </source>
</evidence>
<feature type="transmembrane region" description="Helical" evidence="1">
    <location>
        <begin position="21"/>
        <end position="40"/>
    </location>
</feature>
<organism evidence="2">
    <name type="scientific">marine sediment metagenome</name>
    <dbReference type="NCBI Taxonomy" id="412755"/>
    <lineage>
        <taxon>unclassified sequences</taxon>
        <taxon>metagenomes</taxon>
        <taxon>ecological metagenomes</taxon>
    </lineage>
</organism>
<feature type="non-terminal residue" evidence="2">
    <location>
        <position position="45"/>
    </location>
</feature>
<protein>
    <submittedName>
        <fullName evidence="2">Uncharacterized protein</fullName>
    </submittedName>
</protein>
<gene>
    <name evidence="2" type="ORF">S01H4_25272</name>
</gene>
<keyword evidence="1" id="KW-0812">Transmembrane</keyword>
<accession>X1B423</accession>
<dbReference type="AlphaFoldDB" id="X1B423"/>
<reference evidence="2" key="1">
    <citation type="journal article" date="2014" name="Front. Microbiol.">
        <title>High frequency of phylogenetically diverse reductive dehalogenase-homologous genes in deep subseafloor sedimentary metagenomes.</title>
        <authorList>
            <person name="Kawai M."/>
            <person name="Futagami T."/>
            <person name="Toyoda A."/>
            <person name="Takaki Y."/>
            <person name="Nishi S."/>
            <person name="Hori S."/>
            <person name="Arai W."/>
            <person name="Tsubouchi T."/>
            <person name="Morono Y."/>
            <person name="Uchiyama I."/>
            <person name="Ito T."/>
            <person name="Fujiyama A."/>
            <person name="Inagaki F."/>
            <person name="Takami H."/>
        </authorList>
    </citation>
    <scope>NUCLEOTIDE SEQUENCE</scope>
    <source>
        <strain evidence="2">Expedition CK06-06</strain>
    </source>
</reference>
<sequence>MSRIDENTINFMDIEMIYTDFIKFMMDYVCYYLLISLSIIRDTSL</sequence>
<evidence type="ECO:0000256" key="1">
    <source>
        <dbReference type="SAM" id="Phobius"/>
    </source>
</evidence>